<evidence type="ECO:0000256" key="2">
    <source>
        <dbReference type="SAM" id="Phobius"/>
    </source>
</evidence>
<comment type="caution">
    <text evidence="3">The sequence shown here is derived from an EMBL/GenBank/DDBJ whole genome shotgun (WGS) entry which is preliminary data.</text>
</comment>
<evidence type="ECO:0000313" key="4">
    <source>
        <dbReference type="Proteomes" id="UP000650467"/>
    </source>
</evidence>
<feature type="region of interest" description="Disordered" evidence="1">
    <location>
        <begin position="243"/>
        <end position="281"/>
    </location>
</feature>
<feature type="region of interest" description="Disordered" evidence="1">
    <location>
        <begin position="906"/>
        <end position="939"/>
    </location>
</feature>
<dbReference type="PANTHER" id="PTHR48125:SF10">
    <property type="entry name" value="OS12G0136300 PROTEIN"/>
    <property type="match status" value="1"/>
</dbReference>
<feature type="region of interest" description="Disordered" evidence="1">
    <location>
        <begin position="513"/>
        <end position="532"/>
    </location>
</feature>
<protein>
    <submittedName>
        <fullName evidence="3">Uncharacterized protein</fullName>
    </submittedName>
</protein>
<evidence type="ECO:0000256" key="1">
    <source>
        <dbReference type="SAM" id="MobiDB-lite"/>
    </source>
</evidence>
<keyword evidence="2" id="KW-0472">Membrane</keyword>
<keyword evidence="2" id="KW-1133">Transmembrane helix</keyword>
<feature type="transmembrane region" description="Helical" evidence="2">
    <location>
        <begin position="49"/>
        <end position="72"/>
    </location>
</feature>
<proteinExistence type="predicted"/>
<keyword evidence="4" id="KW-1185">Reference proteome</keyword>
<sequence>MVCHPPSTAPPPPSHLAAPFDWCEAAGHGVEKGSFFSFTRGSTDLQVTLSWAILGFITLIVMELFLVVIVAVGGGRHVRRAAWDLEATLSALRWPGVSGSAATQKQLGGDSGCPPTPATWHAAPYGGGTGACGTTRVQVHGQQGRSTSSAWLHQDEAASPVQSLVTAASQTLMARAHQQPPPQQPGMPLASGRAVSLDAFVKRHHVRGRESCCSGRRRGQAQLRAAESDRAVPAAGAVCEGAEPGPITSARHPRAGAAATGAGGAIDEDSDGAQPGLLGLSDSKEAESDARAHVALASEAPAAPQPQPPPPQQPPSLEELEACRLLLLRLIDVLRHSEEYLELFGVPLEPKFRSSLLSFVLTLAAAGLGVDAAVAASVRSLDVSSSCGFPTLCACASVLGGRLPNVTSLDLDLAGDGDWRQGDASVARLAYTALRAALPKLESLRLPCTPGLLGLEAFAGSGLTSVQSSDGCGEHANGVLERGHVRGLAKLTQLRHLRLCLCKSEADHHDWQAGGGAGVDDGDAPPPAADEDDAATLAGLAPCYREQLLSLRLLLCTAPAALETLEILKFEMQGGPQGGPQGGRLSSELVFRFTPTAAAGRSAVAAVEVHEVEGAASLNYLAAAVLPRLAATGQRRLPLLRLGHIKVYPRGLAQMLSQPQRPFVRLAAMCDRLELGTLTLLGAPASASPPPVADALAAVRDVVQLFGWPSQQLCVWLHPWAFRLSMRGAWDGAADGGGGSSASGGVAAAPASASASASSPALSLATVTAEQLLRATAARLCMAATEVGAAGSDDLQTGRDEYQRWVLLLLQGPLVKQLACGRSGHAMLRAWLTDVAAGLDDGSLTAGAAKIASSAFVPTEALALAQCSEPKHAPLLARAVVAAGRLAPGSLLQELWGSRREAAAHGAGADAAGGGGNSASTAGAQEQRQPSQRPDAGAAALAGRRGATAAAAAAAQADAADFEALQRLFEGALQIRRGAQELHWGA</sequence>
<dbReference type="AlphaFoldDB" id="A0A835W3S5"/>
<dbReference type="Proteomes" id="UP000650467">
    <property type="component" value="Unassembled WGS sequence"/>
</dbReference>
<dbReference type="OrthoDB" id="10687542at2759"/>
<evidence type="ECO:0000313" key="3">
    <source>
        <dbReference type="EMBL" id="KAG2436213.1"/>
    </source>
</evidence>
<dbReference type="EMBL" id="JAEHOC010000013">
    <property type="protein sequence ID" value="KAG2436213.1"/>
    <property type="molecule type" value="Genomic_DNA"/>
</dbReference>
<dbReference type="PANTHER" id="PTHR48125">
    <property type="entry name" value="LP07818P1"/>
    <property type="match status" value="1"/>
</dbReference>
<reference evidence="3" key="1">
    <citation type="journal article" date="2020" name="bioRxiv">
        <title>Comparative genomics of Chlamydomonas.</title>
        <authorList>
            <person name="Craig R.J."/>
            <person name="Hasan A.R."/>
            <person name="Ness R.W."/>
            <person name="Keightley P.D."/>
        </authorList>
    </citation>
    <scope>NUCLEOTIDE SEQUENCE</scope>
    <source>
        <strain evidence="3">SAG 7.73</strain>
    </source>
</reference>
<accession>A0A835W3S5</accession>
<organism evidence="3 4">
    <name type="scientific">Chlamydomonas incerta</name>
    <dbReference type="NCBI Taxonomy" id="51695"/>
    <lineage>
        <taxon>Eukaryota</taxon>
        <taxon>Viridiplantae</taxon>
        <taxon>Chlorophyta</taxon>
        <taxon>core chlorophytes</taxon>
        <taxon>Chlorophyceae</taxon>
        <taxon>CS clade</taxon>
        <taxon>Chlamydomonadales</taxon>
        <taxon>Chlamydomonadaceae</taxon>
        <taxon>Chlamydomonas</taxon>
    </lineage>
</organism>
<gene>
    <name evidence="3" type="ORF">HXX76_006525</name>
</gene>
<name>A0A835W3S5_CHLIN</name>
<keyword evidence="2" id="KW-0812">Transmembrane</keyword>